<protein>
    <submittedName>
        <fullName evidence="3">Copper amine oxidase N-terminal domain-containing protein</fullName>
    </submittedName>
</protein>
<comment type="caution">
    <text evidence="3">The sequence shown here is derived from an EMBL/GenBank/DDBJ whole genome shotgun (WGS) entry which is preliminary data.</text>
</comment>
<reference evidence="3 4" key="1">
    <citation type="submission" date="2019-03" db="EMBL/GenBank/DDBJ databases">
        <title>This is whole genome sequence of Paenibacillus sp MS74 strain.</title>
        <authorList>
            <person name="Trinh H.N."/>
        </authorList>
    </citation>
    <scope>NUCLEOTIDE SEQUENCE [LARGE SCALE GENOMIC DNA]</scope>
    <source>
        <strain evidence="3 4">MS74</strain>
    </source>
</reference>
<dbReference type="SUPFAM" id="SSF49299">
    <property type="entry name" value="PKD domain"/>
    <property type="match status" value="1"/>
</dbReference>
<dbReference type="InterPro" id="IPR012854">
    <property type="entry name" value="Cu_amine_oxidase-like_N"/>
</dbReference>
<dbReference type="Gene3D" id="3.30.457.10">
    <property type="entry name" value="Copper amine oxidase-like, N-terminal domain"/>
    <property type="match status" value="2"/>
</dbReference>
<gene>
    <name evidence="3" type="ORF">E1757_07675</name>
</gene>
<dbReference type="Pfam" id="PF07833">
    <property type="entry name" value="Cu_amine_oxidN1"/>
    <property type="match status" value="1"/>
</dbReference>
<evidence type="ECO:0000313" key="3">
    <source>
        <dbReference type="EMBL" id="TDF99698.1"/>
    </source>
</evidence>
<dbReference type="InterPro" id="IPR035986">
    <property type="entry name" value="PKD_dom_sf"/>
</dbReference>
<dbReference type="Proteomes" id="UP000295636">
    <property type="component" value="Unassembled WGS sequence"/>
</dbReference>
<keyword evidence="4" id="KW-1185">Reference proteome</keyword>
<accession>A0A4R5KWY8</accession>
<dbReference type="InterPro" id="IPR036582">
    <property type="entry name" value="Mao_N_sf"/>
</dbReference>
<dbReference type="OrthoDB" id="25008at2"/>
<keyword evidence="1" id="KW-0732">Signal</keyword>
<organism evidence="3 4">
    <name type="scientific">Paenibacillus piri</name>
    <dbReference type="NCBI Taxonomy" id="2547395"/>
    <lineage>
        <taxon>Bacteria</taxon>
        <taxon>Bacillati</taxon>
        <taxon>Bacillota</taxon>
        <taxon>Bacilli</taxon>
        <taxon>Bacillales</taxon>
        <taxon>Paenibacillaceae</taxon>
        <taxon>Paenibacillus</taxon>
    </lineage>
</organism>
<feature type="signal peptide" evidence="1">
    <location>
        <begin position="1"/>
        <end position="20"/>
    </location>
</feature>
<feature type="domain" description="Copper amine oxidase-like N-terminal" evidence="2">
    <location>
        <begin position="50"/>
        <end position="154"/>
    </location>
</feature>
<dbReference type="EMBL" id="SMRT01000002">
    <property type="protein sequence ID" value="TDF99698.1"/>
    <property type="molecule type" value="Genomic_DNA"/>
</dbReference>
<evidence type="ECO:0000313" key="4">
    <source>
        <dbReference type="Proteomes" id="UP000295636"/>
    </source>
</evidence>
<dbReference type="SUPFAM" id="SSF55383">
    <property type="entry name" value="Copper amine oxidase, domain N"/>
    <property type="match status" value="2"/>
</dbReference>
<sequence>MRRLLSAAVKPAALLGTALAAGLLIPRAAEAVSATTMQLQLFADQPQASVNGQNFNLDEPPAMIDGQFYAPARWLADTLRLSLDWDGDTRTIRLVAPKAFIEFDAPNNKIKVNGSSIPFDSVAVIRNDKLLVQLAWLAPYANLPFRYQDETKSVVANFIRQPSGPYQESQLRGDDAQPNSKPAAIFAFGKSEYRLGEPVDIIDLSYDPDAEGLPDYEWTGKQEAYFKPGVYTVTLRVSDGHGNRSEPFSKSVKVRDELYVGEDEYPFYFKPAGTTARAKAAWLDSVKSVGADAVTVRQSTERPLIRGSSAQPVTEKGYLYQDTIAKQARLSLQYANGLDKPARIAVVLRNESTTKPVKVTTQQLAESQPSVYAPLRAQKTLETFLAGGSAADELSIEPGAAVFYKTSPVLAPGQAFQGLYDLASSGAVTVSYVLMEPEDKLYQLGSYRTIALKESGNGTYPVSEVGWQVDARTLTAPTAIGFGDSTVEATIAGTDALNKREAPAPGFAGVHYRLELETGRPTTVAIHPRSGYFQGAIRVDGNVVAGPSGGLTSNDILIIHRTSLAKKNAVIELMAADGSQIPVDLVLIPLRPAAE</sequence>
<name>A0A4R5KWY8_9BACL</name>
<dbReference type="RefSeq" id="WP_133226330.1">
    <property type="nucleotide sequence ID" value="NZ_SMRT01000002.1"/>
</dbReference>
<proteinExistence type="predicted"/>
<evidence type="ECO:0000256" key="1">
    <source>
        <dbReference type="SAM" id="SignalP"/>
    </source>
</evidence>
<evidence type="ECO:0000259" key="2">
    <source>
        <dbReference type="Pfam" id="PF07833"/>
    </source>
</evidence>
<dbReference type="AlphaFoldDB" id="A0A4R5KWY8"/>
<feature type="chain" id="PRO_5039127081" evidence="1">
    <location>
        <begin position="21"/>
        <end position="595"/>
    </location>
</feature>